<proteinExistence type="predicted"/>
<name>A0ABC8S1E9_9AQUA</name>
<reference evidence="2 3" key="1">
    <citation type="submission" date="2024-02" db="EMBL/GenBank/DDBJ databases">
        <authorList>
            <person name="Vignale AGUSTIN F."/>
            <person name="Sosa J E."/>
            <person name="Modenutti C."/>
        </authorList>
    </citation>
    <scope>NUCLEOTIDE SEQUENCE [LARGE SCALE GENOMIC DNA]</scope>
</reference>
<keyword evidence="3" id="KW-1185">Reference proteome</keyword>
<gene>
    <name evidence="2" type="ORF">ILEXP_LOCUS19214</name>
</gene>
<dbReference type="PANTHER" id="PTHR33982">
    <property type="entry name" value="OUTER ENVELOPE MEMBRANE PROTEIN 7-RELATED"/>
    <property type="match status" value="1"/>
</dbReference>
<sequence length="101" mass="10933">MIGPFGLGPAGPPESKRRRRGSRRSMGEGKSRAVKSVAVVFGALACGWLAIELAFKPWMDKARAAINKSDPTRDPDDAEIVNNIDPAKKSPYDSDSSDDHH</sequence>
<dbReference type="AlphaFoldDB" id="A0ABC8S1E9"/>
<feature type="region of interest" description="Disordered" evidence="1">
    <location>
        <begin position="1"/>
        <end position="33"/>
    </location>
</feature>
<organism evidence="2 3">
    <name type="scientific">Ilex paraguariensis</name>
    <name type="common">yerba mate</name>
    <dbReference type="NCBI Taxonomy" id="185542"/>
    <lineage>
        <taxon>Eukaryota</taxon>
        <taxon>Viridiplantae</taxon>
        <taxon>Streptophyta</taxon>
        <taxon>Embryophyta</taxon>
        <taxon>Tracheophyta</taxon>
        <taxon>Spermatophyta</taxon>
        <taxon>Magnoliopsida</taxon>
        <taxon>eudicotyledons</taxon>
        <taxon>Gunneridae</taxon>
        <taxon>Pentapetalae</taxon>
        <taxon>asterids</taxon>
        <taxon>campanulids</taxon>
        <taxon>Aquifoliales</taxon>
        <taxon>Aquifoliaceae</taxon>
        <taxon>Ilex</taxon>
    </lineage>
</organism>
<feature type="region of interest" description="Disordered" evidence="1">
    <location>
        <begin position="66"/>
        <end position="101"/>
    </location>
</feature>
<dbReference type="InterPro" id="IPR038944">
    <property type="entry name" value="OEP7-like"/>
</dbReference>
<dbReference type="Proteomes" id="UP001642360">
    <property type="component" value="Unassembled WGS sequence"/>
</dbReference>
<feature type="compositionally biased region" description="Basic and acidic residues" evidence="1">
    <location>
        <begin position="86"/>
        <end position="101"/>
    </location>
</feature>
<accession>A0ABC8S1E9</accession>
<comment type="caution">
    <text evidence="2">The sequence shown here is derived from an EMBL/GenBank/DDBJ whole genome shotgun (WGS) entry which is preliminary data.</text>
</comment>
<evidence type="ECO:0000313" key="2">
    <source>
        <dbReference type="EMBL" id="CAK9151056.1"/>
    </source>
</evidence>
<dbReference type="EMBL" id="CAUOFW020002092">
    <property type="protein sequence ID" value="CAK9151056.1"/>
    <property type="molecule type" value="Genomic_DNA"/>
</dbReference>
<evidence type="ECO:0000256" key="1">
    <source>
        <dbReference type="SAM" id="MobiDB-lite"/>
    </source>
</evidence>
<protein>
    <submittedName>
        <fullName evidence="2">Uncharacterized protein</fullName>
    </submittedName>
</protein>
<dbReference type="PANTHER" id="PTHR33982:SF5">
    <property type="entry name" value="OUTER ENVELOPE MEMBRANE PROTEIN 7"/>
    <property type="match status" value="1"/>
</dbReference>
<evidence type="ECO:0000313" key="3">
    <source>
        <dbReference type="Proteomes" id="UP001642360"/>
    </source>
</evidence>